<organism evidence="1">
    <name type="scientific">viral metagenome</name>
    <dbReference type="NCBI Taxonomy" id="1070528"/>
    <lineage>
        <taxon>unclassified sequences</taxon>
        <taxon>metagenomes</taxon>
        <taxon>organismal metagenomes</taxon>
    </lineage>
</organism>
<gene>
    <name evidence="1" type="ORF">TM448A00093_0066</name>
    <name evidence="2" type="ORF">TM448B01884_0007</name>
</gene>
<dbReference type="EMBL" id="MT144837">
    <property type="protein sequence ID" value="QJI00215.1"/>
    <property type="molecule type" value="Genomic_DNA"/>
</dbReference>
<accession>A0A6H1Z8W4</accession>
<evidence type="ECO:0000313" key="2">
    <source>
        <dbReference type="EMBL" id="QJI00215.1"/>
    </source>
</evidence>
<reference evidence="1" key="1">
    <citation type="submission" date="2020-03" db="EMBL/GenBank/DDBJ databases">
        <title>The deep terrestrial virosphere.</title>
        <authorList>
            <person name="Holmfeldt K."/>
            <person name="Nilsson E."/>
            <person name="Simone D."/>
            <person name="Lopez-Fernandez M."/>
            <person name="Wu X."/>
            <person name="de Brujin I."/>
            <person name="Lundin D."/>
            <person name="Andersson A."/>
            <person name="Bertilsson S."/>
            <person name="Dopson M."/>
        </authorList>
    </citation>
    <scope>NUCLEOTIDE SEQUENCE</scope>
    <source>
        <strain evidence="1">TM448A00093</strain>
        <strain evidence="2">TM448B01884</strain>
    </source>
</reference>
<evidence type="ECO:0000313" key="1">
    <source>
        <dbReference type="EMBL" id="QJA44336.1"/>
    </source>
</evidence>
<dbReference type="EMBL" id="MT143975">
    <property type="protein sequence ID" value="QJA44336.1"/>
    <property type="molecule type" value="Genomic_DNA"/>
</dbReference>
<sequence>MPDITCCQGTGCPQKDICQRYLAGIPDADTNLYVHLRWQSWFTEIPYNHELNICEDYWDVNKRREA</sequence>
<protein>
    <submittedName>
        <fullName evidence="1">Uncharacterized protein</fullName>
    </submittedName>
</protein>
<proteinExistence type="predicted"/>
<dbReference type="AlphaFoldDB" id="A0A6H1Z8W4"/>
<name>A0A6H1Z8W4_9ZZZZ</name>